<keyword evidence="1" id="KW-0472">Membrane</keyword>
<organism evidence="2 3">
    <name type="scientific">Caerostris darwini</name>
    <dbReference type="NCBI Taxonomy" id="1538125"/>
    <lineage>
        <taxon>Eukaryota</taxon>
        <taxon>Metazoa</taxon>
        <taxon>Ecdysozoa</taxon>
        <taxon>Arthropoda</taxon>
        <taxon>Chelicerata</taxon>
        <taxon>Arachnida</taxon>
        <taxon>Araneae</taxon>
        <taxon>Araneomorphae</taxon>
        <taxon>Entelegynae</taxon>
        <taxon>Araneoidea</taxon>
        <taxon>Araneidae</taxon>
        <taxon>Caerostris</taxon>
    </lineage>
</organism>
<sequence>MYMYQYHNNHIFKPAEPKLPGDNAATEDEANVKEHEFWKANKKRIMDLRMFEHFKEQINQHPGESNGKLLARLLNKEEEEMSSDAVYYEEAMKKIRWHKKALDHVMKFHLQLSVFISFCMPIFVMFDWLLVKGHNYDQKVLPLLLLLMFTSLQNMYIMKVLRVYSFSNIFPITIMWMLLALFPGQCDDPLCNPYRCDGTLVYLAGLYSMVAFAEYCVACVIHACMILKLNRHAPICSDDLLAQSVINYPLALVLLIRRIFAKLCCAKKQPEDAE</sequence>
<feature type="transmembrane region" description="Helical" evidence="1">
    <location>
        <begin position="202"/>
        <end position="227"/>
    </location>
</feature>
<evidence type="ECO:0000313" key="2">
    <source>
        <dbReference type="EMBL" id="GIY52885.1"/>
    </source>
</evidence>
<protein>
    <submittedName>
        <fullName evidence="2">Uncharacterized protein</fullName>
    </submittedName>
</protein>
<feature type="transmembrane region" description="Helical" evidence="1">
    <location>
        <begin position="140"/>
        <end position="157"/>
    </location>
</feature>
<keyword evidence="1" id="KW-0812">Transmembrane</keyword>
<feature type="transmembrane region" description="Helical" evidence="1">
    <location>
        <begin position="164"/>
        <end position="182"/>
    </location>
</feature>
<feature type="transmembrane region" description="Helical" evidence="1">
    <location>
        <begin position="108"/>
        <end position="128"/>
    </location>
</feature>
<dbReference type="AlphaFoldDB" id="A0AAV4U554"/>
<gene>
    <name evidence="2" type="ORF">CDAR_496711</name>
</gene>
<dbReference type="Proteomes" id="UP001054837">
    <property type="component" value="Unassembled WGS sequence"/>
</dbReference>
<evidence type="ECO:0000313" key="3">
    <source>
        <dbReference type="Proteomes" id="UP001054837"/>
    </source>
</evidence>
<comment type="caution">
    <text evidence="2">The sequence shown here is derived from an EMBL/GenBank/DDBJ whole genome shotgun (WGS) entry which is preliminary data.</text>
</comment>
<proteinExistence type="predicted"/>
<keyword evidence="3" id="KW-1185">Reference proteome</keyword>
<dbReference type="EMBL" id="BPLQ01010723">
    <property type="protein sequence ID" value="GIY52885.1"/>
    <property type="molecule type" value="Genomic_DNA"/>
</dbReference>
<keyword evidence="1" id="KW-1133">Transmembrane helix</keyword>
<evidence type="ECO:0000256" key="1">
    <source>
        <dbReference type="SAM" id="Phobius"/>
    </source>
</evidence>
<name>A0AAV4U554_9ARAC</name>
<reference evidence="2 3" key="1">
    <citation type="submission" date="2021-06" db="EMBL/GenBank/DDBJ databases">
        <title>Caerostris darwini draft genome.</title>
        <authorList>
            <person name="Kono N."/>
            <person name="Arakawa K."/>
        </authorList>
    </citation>
    <scope>NUCLEOTIDE SEQUENCE [LARGE SCALE GENOMIC DNA]</scope>
</reference>
<accession>A0AAV4U554</accession>